<dbReference type="GeneID" id="97282640"/>
<evidence type="ECO:0000313" key="2">
    <source>
        <dbReference type="EMBL" id="WTQ82337.1"/>
    </source>
</evidence>
<dbReference type="Proteomes" id="UP001622557">
    <property type="component" value="Chromosome"/>
</dbReference>
<keyword evidence="1" id="KW-1133">Transmembrane helix</keyword>
<gene>
    <name evidence="2" type="ORF">OG350_19420</name>
</gene>
<dbReference type="EMBL" id="CP108164">
    <property type="protein sequence ID" value="WTQ82337.1"/>
    <property type="molecule type" value="Genomic_DNA"/>
</dbReference>
<keyword evidence="1" id="KW-0812">Transmembrane</keyword>
<proteinExistence type="predicted"/>
<protein>
    <submittedName>
        <fullName evidence="2">Uncharacterized protein</fullName>
    </submittedName>
</protein>
<dbReference type="RefSeq" id="WP_405448412.1">
    <property type="nucleotide sequence ID" value="NZ_CP108164.1"/>
</dbReference>
<name>A0ABZ1KP29_STRAH</name>
<feature type="transmembrane region" description="Helical" evidence="1">
    <location>
        <begin position="350"/>
        <end position="371"/>
    </location>
</feature>
<reference evidence="2 3" key="1">
    <citation type="submission" date="2022-10" db="EMBL/GenBank/DDBJ databases">
        <title>The complete genomes of actinobacterial strains from the NBC collection.</title>
        <authorList>
            <person name="Joergensen T.S."/>
            <person name="Alvarez Arevalo M."/>
            <person name="Sterndorff E.B."/>
            <person name="Faurdal D."/>
            <person name="Vuksanovic O."/>
            <person name="Mourched A.-S."/>
            <person name="Charusanti P."/>
            <person name="Shaw S."/>
            <person name="Blin K."/>
            <person name="Weber T."/>
        </authorList>
    </citation>
    <scope>NUCLEOTIDE SEQUENCE [LARGE SCALE GENOMIC DNA]</scope>
    <source>
        <strain evidence="2 3">NBC_00156</strain>
    </source>
</reference>
<accession>A0ABZ1KP29</accession>
<keyword evidence="1" id="KW-0472">Membrane</keyword>
<keyword evidence="3" id="KW-1185">Reference proteome</keyword>
<organism evidence="2 3">
    <name type="scientific">Streptomyces achromogenes</name>
    <dbReference type="NCBI Taxonomy" id="67255"/>
    <lineage>
        <taxon>Bacteria</taxon>
        <taxon>Bacillati</taxon>
        <taxon>Actinomycetota</taxon>
        <taxon>Actinomycetes</taxon>
        <taxon>Kitasatosporales</taxon>
        <taxon>Streptomycetaceae</taxon>
        <taxon>Streptomyces</taxon>
    </lineage>
</organism>
<evidence type="ECO:0000256" key="1">
    <source>
        <dbReference type="SAM" id="Phobius"/>
    </source>
</evidence>
<sequence length="459" mass="51606">MFTDPDLFSDVELPDLSAAELDEITGRFPHARRLLEVGGTVGDYYAGLTVDGTTFQAGRAELFLAALKRHIDVLFPPGTSTGVIDQLTRAPVLSAAEHMASITNPESLNVVINQALYQRRQRQKYVLALPITAIRLDNILLSRDLFVGDRKVRLLPSKYRDTLATDAPAADGEFVRRNLEAVLADGPDAVRARAAELRRWWERTSRDISSLDTLWKQLVVLNHAYWKELVHANHWDLPDEYVTVPMCVLVRDAILAELEAGHDGWFHRMILDPATRDTVYRVFDGVRSCWDSRTGGGTFLFWTMNKKGEPRAMAYEDGALRSTGVAGTLPLTRESLLEALRSGAVYPGTFLVMAYLGFHLGLQLFGGILCAQFYPEMHRRITEGNPLGLSAADLRTIEAVRTDLYVNFERRKLADGGLLKLWYPQSADTYDEYRDRPFRHEIMGCLGYLLEMVRKGEGA</sequence>
<evidence type="ECO:0000313" key="3">
    <source>
        <dbReference type="Proteomes" id="UP001622557"/>
    </source>
</evidence>